<proteinExistence type="predicted"/>
<dbReference type="AlphaFoldDB" id="A0AB34J4A7"/>
<protein>
    <submittedName>
        <fullName evidence="2">Uncharacterized protein</fullName>
    </submittedName>
</protein>
<evidence type="ECO:0000313" key="3">
    <source>
        <dbReference type="Proteomes" id="UP001515480"/>
    </source>
</evidence>
<comment type="caution">
    <text evidence="2">The sequence shown here is derived from an EMBL/GenBank/DDBJ whole genome shotgun (WGS) entry which is preliminary data.</text>
</comment>
<feature type="signal peptide" evidence="1">
    <location>
        <begin position="1"/>
        <end position="19"/>
    </location>
</feature>
<evidence type="ECO:0000313" key="2">
    <source>
        <dbReference type="EMBL" id="KAL1512177.1"/>
    </source>
</evidence>
<accession>A0AB34J4A7</accession>
<reference evidence="2 3" key="1">
    <citation type="journal article" date="2024" name="Science">
        <title>Giant polyketide synthase enzymes in the biosynthesis of giant marine polyether toxins.</title>
        <authorList>
            <person name="Fallon T.R."/>
            <person name="Shende V.V."/>
            <person name="Wierzbicki I.H."/>
            <person name="Pendleton A.L."/>
            <person name="Watervoot N.F."/>
            <person name="Auber R.P."/>
            <person name="Gonzalez D.J."/>
            <person name="Wisecaver J.H."/>
            <person name="Moore B.S."/>
        </authorList>
    </citation>
    <scope>NUCLEOTIDE SEQUENCE [LARGE SCALE GENOMIC DNA]</scope>
    <source>
        <strain evidence="2 3">12B1</strain>
    </source>
</reference>
<feature type="chain" id="PRO_5044191664" evidence="1">
    <location>
        <begin position="20"/>
        <end position="123"/>
    </location>
</feature>
<gene>
    <name evidence="2" type="ORF">AB1Y20_005443</name>
</gene>
<name>A0AB34J4A7_PRYPA</name>
<sequence length="123" mass="13417">MALRSLLLLLLAAISSVQALVMQGLTGQLSARRAAAEQSTRLGGCPCMACRTNLKKEKRLRNRVNAFRFKKGGPVRFVRPGQYTPEDAKKASEDAEFYSLVYSYSAAAEAEDSEESSGKPSQN</sequence>
<organism evidence="2 3">
    <name type="scientific">Prymnesium parvum</name>
    <name type="common">Toxic golden alga</name>
    <dbReference type="NCBI Taxonomy" id="97485"/>
    <lineage>
        <taxon>Eukaryota</taxon>
        <taxon>Haptista</taxon>
        <taxon>Haptophyta</taxon>
        <taxon>Prymnesiophyceae</taxon>
        <taxon>Prymnesiales</taxon>
        <taxon>Prymnesiaceae</taxon>
        <taxon>Prymnesium</taxon>
    </lineage>
</organism>
<dbReference type="Proteomes" id="UP001515480">
    <property type="component" value="Unassembled WGS sequence"/>
</dbReference>
<keyword evidence="3" id="KW-1185">Reference proteome</keyword>
<dbReference type="EMBL" id="JBGBPQ010000013">
    <property type="protein sequence ID" value="KAL1512177.1"/>
    <property type="molecule type" value="Genomic_DNA"/>
</dbReference>
<evidence type="ECO:0000256" key="1">
    <source>
        <dbReference type="SAM" id="SignalP"/>
    </source>
</evidence>
<keyword evidence="1" id="KW-0732">Signal</keyword>